<feature type="transmembrane region" description="Helical" evidence="1">
    <location>
        <begin position="291"/>
        <end position="311"/>
    </location>
</feature>
<evidence type="ECO:0000259" key="2">
    <source>
        <dbReference type="SMART" id="SM01080"/>
    </source>
</evidence>
<evidence type="ECO:0000313" key="4">
    <source>
        <dbReference type="Proteomes" id="UP000317365"/>
    </source>
</evidence>
<protein>
    <submittedName>
        <fullName evidence="3">CHASE2 domain-containing protein</fullName>
    </submittedName>
</protein>
<reference evidence="4" key="2">
    <citation type="journal article" date="2020" name="Int. J. Syst. Evol. Microbiol.">
        <title>Genomic insights into a novel species Rhodoferax aquaticus sp. nov., isolated from freshwater.</title>
        <authorList>
            <person name="Li T."/>
            <person name="Zhuo Y."/>
            <person name="Jin C.Z."/>
            <person name="Wu X."/>
            <person name="Ko S.R."/>
            <person name="Jin F.J."/>
            <person name="Ahn C.Y."/>
            <person name="Oh H.M."/>
            <person name="Lee H.G."/>
            <person name="Jin L."/>
        </authorList>
    </citation>
    <scope>NUCLEOTIDE SEQUENCE [LARGE SCALE GENOMIC DNA]</scope>
    <source>
        <strain evidence="4">Gr-4</strain>
    </source>
</reference>
<keyword evidence="1" id="KW-0812">Transmembrane</keyword>
<dbReference type="Pfam" id="PF05226">
    <property type="entry name" value="CHASE2"/>
    <property type="match status" value="1"/>
</dbReference>
<accession>A0A515EUA9</accession>
<proteinExistence type="predicted"/>
<dbReference type="Proteomes" id="UP000317365">
    <property type="component" value="Chromosome"/>
</dbReference>
<keyword evidence="1" id="KW-0472">Membrane</keyword>
<dbReference type="SMART" id="SM01080">
    <property type="entry name" value="CHASE2"/>
    <property type="match status" value="1"/>
</dbReference>
<evidence type="ECO:0000313" key="3">
    <source>
        <dbReference type="EMBL" id="QDL56208.1"/>
    </source>
</evidence>
<dbReference type="AlphaFoldDB" id="A0A515EUA9"/>
<feature type="domain" description="CHASE2" evidence="2">
    <location>
        <begin position="52"/>
        <end position="304"/>
    </location>
</feature>
<dbReference type="RefSeq" id="WP_142813630.1">
    <property type="nucleotide sequence ID" value="NZ_CP036282.1"/>
</dbReference>
<reference evidence="4" key="1">
    <citation type="submission" date="2019-02" db="EMBL/GenBank/DDBJ databases">
        <title>Complete genome sequence of Rhodoferax sp. Gr-4.</title>
        <authorList>
            <person name="Jin L."/>
        </authorList>
    </citation>
    <scope>NUCLEOTIDE SEQUENCE [LARGE SCALE GENOMIC DNA]</scope>
    <source>
        <strain evidence="4">Gr-4</strain>
    </source>
</reference>
<dbReference type="KEGG" id="rhg:EXZ61_19725"/>
<dbReference type="EMBL" id="CP036282">
    <property type="protein sequence ID" value="QDL56208.1"/>
    <property type="molecule type" value="Genomic_DNA"/>
</dbReference>
<evidence type="ECO:0000256" key="1">
    <source>
        <dbReference type="SAM" id="Phobius"/>
    </source>
</evidence>
<gene>
    <name evidence="3" type="ORF">EXZ61_19725</name>
</gene>
<dbReference type="InterPro" id="IPR007890">
    <property type="entry name" value="CHASE2"/>
</dbReference>
<feature type="transmembrane region" description="Helical" evidence="1">
    <location>
        <begin position="339"/>
        <end position="359"/>
    </location>
</feature>
<keyword evidence="1" id="KW-1133">Transmembrane helix</keyword>
<sequence length="472" mass="51265">MKRLFHYFQATFLAEGLLSFLRLSLLWGGLGWLLATSGIGQYFTSTLYAHDLQRSAHWAQERSNISQPLLILIDDTAYATFFQGRSPVSRSQMRALLQTVAEHTPATTRVVLDIDLSPSPSASEGQEELDAFLQRQPQRWVLPASQTGLAEATERERVWRSRLCQAGVGFGLPYVPTEFGYPVVTHQYVNSLAHAASAVQLPCADPSSPMVRTAMPLQGAALQAGLTLPFGGDLAQLAAALDAMEPSAVVIGGAWGQSDVLGTPFGERYGVQVHAAAIAGHMDGEKLASSWVELVVIWVFVSLLSTLRGFLYERVDSMDGHPIASLPGHAFFKQTGGPVVFLISMFLLIMGFSELLAVLHAYTGYWISTASVASFSICTILLTWDMGRIQPVHYPNFAAAWDDVVVRPVKSDVLSLHHAVLRIGGRPANWGRCEPGFSLTRLQALREGGLALASLLSQTALPLSSLVFGLME</sequence>
<feature type="transmembrane region" description="Helical" evidence="1">
    <location>
        <begin position="365"/>
        <end position="384"/>
    </location>
</feature>
<organism evidence="3 4">
    <name type="scientific">Rhodoferax aquaticus</name>
    <dbReference type="NCBI Taxonomy" id="2527691"/>
    <lineage>
        <taxon>Bacteria</taxon>
        <taxon>Pseudomonadati</taxon>
        <taxon>Pseudomonadota</taxon>
        <taxon>Betaproteobacteria</taxon>
        <taxon>Burkholderiales</taxon>
        <taxon>Comamonadaceae</taxon>
        <taxon>Rhodoferax</taxon>
    </lineage>
</organism>
<name>A0A515EUA9_9BURK</name>
<keyword evidence="4" id="KW-1185">Reference proteome</keyword>